<gene>
    <name evidence="2" type="ORF">B4135_2665</name>
</gene>
<sequence>MNEVPDDPARKFFIRKGLHGGGGHLFSKDFTDPSVPQG</sequence>
<protein>
    <submittedName>
        <fullName evidence="2">Uncharacterized protein</fullName>
    </submittedName>
</protein>
<evidence type="ECO:0000313" key="2">
    <source>
        <dbReference type="EMBL" id="KYD16156.1"/>
    </source>
</evidence>
<name>A0A150LVK1_9BACI</name>
<dbReference type="Proteomes" id="UP000075683">
    <property type="component" value="Unassembled WGS sequence"/>
</dbReference>
<evidence type="ECO:0000313" key="3">
    <source>
        <dbReference type="Proteomes" id="UP000075683"/>
    </source>
</evidence>
<comment type="caution">
    <text evidence="2">The sequence shown here is derived from an EMBL/GenBank/DDBJ whole genome shotgun (WGS) entry which is preliminary data.</text>
</comment>
<organism evidence="2 3">
    <name type="scientific">Caldibacillus debilis</name>
    <dbReference type="NCBI Taxonomy" id="301148"/>
    <lineage>
        <taxon>Bacteria</taxon>
        <taxon>Bacillati</taxon>
        <taxon>Bacillota</taxon>
        <taxon>Bacilli</taxon>
        <taxon>Bacillales</taxon>
        <taxon>Bacillaceae</taxon>
        <taxon>Caldibacillus</taxon>
    </lineage>
</organism>
<accession>A0A150LVK1</accession>
<reference evidence="2 3" key="1">
    <citation type="submission" date="2016-01" db="EMBL/GenBank/DDBJ databases">
        <title>Draft Genome Sequences of Seven Thermophilic Sporeformers Isolated from Foods.</title>
        <authorList>
            <person name="Berendsen E.M."/>
            <person name="Wells-Bennik M.H."/>
            <person name="Krawcyk A.O."/>
            <person name="De Jong A."/>
            <person name="Holsappel S."/>
            <person name="Eijlander R.T."/>
            <person name="Kuipers O.P."/>
        </authorList>
    </citation>
    <scope>NUCLEOTIDE SEQUENCE [LARGE SCALE GENOMIC DNA]</scope>
    <source>
        <strain evidence="2 3">B4135</strain>
    </source>
</reference>
<evidence type="ECO:0000256" key="1">
    <source>
        <dbReference type="SAM" id="MobiDB-lite"/>
    </source>
</evidence>
<feature type="region of interest" description="Disordered" evidence="1">
    <location>
        <begin position="18"/>
        <end position="38"/>
    </location>
</feature>
<proteinExistence type="predicted"/>
<dbReference type="AlphaFoldDB" id="A0A150LVK1"/>
<dbReference type="EMBL" id="LQYT01000065">
    <property type="protein sequence ID" value="KYD16156.1"/>
    <property type="molecule type" value="Genomic_DNA"/>
</dbReference>